<feature type="transmembrane region" description="Helical" evidence="8">
    <location>
        <begin position="439"/>
        <end position="458"/>
    </location>
</feature>
<keyword evidence="4 8" id="KW-1133">Transmembrane helix</keyword>
<keyword evidence="2" id="KW-1003">Cell membrane</keyword>
<sequence>MFKLLSYTFLTVLTGKYSPSNSKSKILISTLPVDLLATSGDLAITWTSPVLAKLYSNDSAVNPFDQPITEDEDSWIGSLINIGAMIGPFPYGFLADKYGRKIGLLAVSVPYIVSYLTLAFSKTVYLYYFARLLGGIAIGGGYTLLPMYVAEIAEDSNRGMLSASLNVFWTLGNLIPYAIGPYTSIVCFNAILACIPGVFFVLFFTIAPESPYYLVEKNDIIGAEKSLMKLRSRNKKVVENEIANIDLELKLNETKGSFLDLFRSRVYMKGLVISLVLVMAQQLSGINAVLFYTEEIFSASGAQETSPEMSSIITGLVVFLSSFATPFLSDRLGRRLLMLISLMGVFLSLMAFSVFFYLRSSTDVDVTGISWLPLLSLIMFFVMYNFGIGPLPWTVSSELFPVSVKSYAASLVSCACWTTSFVVTKFFNDLNEDIGQGETFWLFGGFCLAAWLFTMFFVPETKGKSFQEIQEILERRQFYSSFGEEERHEERFQTWQAVLFHWSIQLFDGGFDGVRQTTVEIGFSLVAFYSTLTKCDKRKIDFNDCLSGAIKNAISSLDKPMEKYNLPSLEPFFVPFFFPKAGLKPEFDTKLKNCKIFGRTKITDLTAKVNFEDKTLTMSITNPEMRYEFDYETKGVLFLLPIDSSGSGLITIPSTFTKCDKRKIDFNDCLSEAIKNAISQLDKPMEEYNLPSFEPFFLPMILIKRVKNGNFDKKLKNYKISGHTKITDLKATMNFEDKTMTMAITNPEVRYEFDYATKGVMFLMPIDTSGPALITASECCYITHQR</sequence>
<dbReference type="InterPro" id="IPR036259">
    <property type="entry name" value="MFS_trans_sf"/>
</dbReference>
<comment type="similarity">
    <text evidence="7">Belongs to the major facilitator superfamily. Sugar transporter (TC 2.A.1.1) family. Trehalose transporter subfamily.</text>
</comment>
<protein>
    <recommendedName>
        <fullName evidence="9">Major facilitator superfamily (MFS) profile domain-containing protein</fullName>
    </recommendedName>
</protein>
<proteinExistence type="inferred from homology"/>
<reference evidence="10" key="1">
    <citation type="journal article" date="2020" name="J Insects Food Feed">
        <title>The yellow mealworm (Tenebrio molitor) genome: a resource for the emerging insects as food and feed industry.</title>
        <authorList>
            <person name="Eriksson T."/>
            <person name="Andere A."/>
            <person name="Kelstrup H."/>
            <person name="Emery V."/>
            <person name="Picard C."/>
        </authorList>
    </citation>
    <scope>NUCLEOTIDE SEQUENCE</scope>
    <source>
        <strain evidence="10">Stoneville</strain>
        <tissue evidence="10">Whole head</tissue>
    </source>
</reference>
<dbReference type="EMBL" id="JABDTM020024652">
    <property type="protein sequence ID" value="KAH0814088.1"/>
    <property type="molecule type" value="Genomic_DNA"/>
</dbReference>
<organism evidence="10 11">
    <name type="scientific">Tenebrio molitor</name>
    <name type="common">Yellow mealworm beetle</name>
    <dbReference type="NCBI Taxonomy" id="7067"/>
    <lineage>
        <taxon>Eukaryota</taxon>
        <taxon>Metazoa</taxon>
        <taxon>Ecdysozoa</taxon>
        <taxon>Arthropoda</taxon>
        <taxon>Hexapoda</taxon>
        <taxon>Insecta</taxon>
        <taxon>Pterygota</taxon>
        <taxon>Neoptera</taxon>
        <taxon>Endopterygota</taxon>
        <taxon>Coleoptera</taxon>
        <taxon>Polyphaga</taxon>
        <taxon>Cucujiformia</taxon>
        <taxon>Tenebrionidae</taxon>
        <taxon>Tenebrio</taxon>
    </lineage>
</organism>
<comment type="subcellular location">
    <subcellularLocation>
        <location evidence="1">Cell membrane</location>
        <topology evidence="1">Multi-pass membrane protein</topology>
    </subcellularLocation>
</comment>
<comment type="caution">
    <text evidence="10">The sequence shown here is derived from an EMBL/GenBank/DDBJ whole genome shotgun (WGS) entry which is preliminary data.</text>
</comment>
<dbReference type="Pfam" id="PF06585">
    <property type="entry name" value="JHBP"/>
    <property type="match status" value="1"/>
</dbReference>
<evidence type="ECO:0000256" key="4">
    <source>
        <dbReference type="ARBA" id="ARBA00022989"/>
    </source>
</evidence>
<evidence type="ECO:0000259" key="9">
    <source>
        <dbReference type="PROSITE" id="PS50850"/>
    </source>
</evidence>
<keyword evidence="6" id="KW-0325">Glycoprotein</keyword>
<evidence type="ECO:0000256" key="6">
    <source>
        <dbReference type="ARBA" id="ARBA00023180"/>
    </source>
</evidence>
<evidence type="ECO:0000256" key="7">
    <source>
        <dbReference type="ARBA" id="ARBA00024348"/>
    </source>
</evidence>
<dbReference type="Gene3D" id="3.15.10.30">
    <property type="entry name" value="Haemolymph juvenile hormone binding protein"/>
    <property type="match status" value="2"/>
</dbReference>
<keyword evidence="3 8" id="KW-0812">Transmembrane</keyword>
<dbReference type="PANTHER" id="PTHR48021:SF47">
    <property type="entry name" value="GH17672P"/>
    <property type="match status" value="1"/>
</dbReference>
<feature type="transmembrane region" description="Helical" evidence="8">
    <location>
        <begin position="407"/>
        <end position="427"/>
    </location>
</feature>
<name>A0A8J6LC30_TENMO</name>
<evidence type="ECO:0000256" key="8">
    <source>
        <dbReference type="SAM" id="Phobius"/>
    </source>
</evidence>
<dbReference type="PROSITE" id="PS00217">
    <property type="entry name" value="SUGAR_TRANSPORT_2"/>
    <property type="match status" value="1"/>
</dbReference>
<dbReference type="GO" id="GO:0005886">
    <property type="term" value="C:plasma membrane"/>
    <property type="evidence" value="ECO:0007669"/>
    <property type="project" value="UniProtKB-SubCell"/>
</dbReference>
<dbReference type="InterPro" id="IPR044775">
    <property type="entry name" value="MFS_ERD6/Tret1-like"/>
</dbReference>
<dbReference type="SUPFAM" id="SSF103473">
    <property type="entry name" value="MFS general substrate transporter"/>
    <property type="match status" value="1"/>
</dbReference>
<evidence type="ECO:0000313" key="11">
    <source>
        <dbReference type="Proteomes" id="UP000719412"/>
    </source>
</evidence>
<evidence type="ECO:0000256" key="3">
    <source>
        <dbReference type="ARBA" id="ARBA00022692"/>
    </source>
</evidence>
<evidence type="ECO:0000256" key="5">
    <source>
        <dbReference type="ARBA" id="ARBA00023136"/>
    </source>
</evidence>
<dbReference type="PROSITE" id="PS50850">
    <property type="entry name" value="MFS"/>
    <property type="match status" value="1"/>
</dbReference>
<gene>
    <name evidence="10" type="ORF">GEV33_008705</name>
</gene>
<dbReference type="InterPro" id="IPR050549">
    <property type="entry name" value="MFS_Trehalose_Transporter"/>
</dbReference>
<dbReference type="InterPro" id="IPR005829">
    <property type="entry name" value="Sugar_transporter_CS"/>
</dbReference>
<reference evidence="10" key="2">
    <citation type="submission" date="2021-08" db="EMBL/GenBank/DDBJ databases">
        <authorList>
            <person name="Eriksson T."/>
        </authorList>
    </citation>
    <scope>NUCLEOTIDE SEQUENCE</scope>
    <source>
        <strain evidence="10">Stoneville</strain>
        <tissue evidence="10">Whole head</tissue>
    </source>
</reference>
<feature type="transmembrane region" description="Helical" evidence="8">
    <location>
        <begin position="312"/>
        <end position="329"/>
    </location>
</feature>
<feature type="transmembrane region" description="Helical" evidence="8">
    <location>
        <begin position="126"/>
        <end position="149"/>
    </location>
</feature>
<dbReference type="Pfam" id="PF00083">
    <property type="entry name" value="Sugar_tr"/>
    <property type="match status" value="1"/>
</dbReference>
<dbReference type="FunFam" id="1.20.1250.20:FF:000055">
    <property type="entry name" value="Facilitated trehalose transporter Tret1-2 homolog"/>
    <property type="match status" value="1"/>
</dbReference>
<evidence type="ECO:0000256" key="1">
    <source>
        <dbReference type="ARBA" id="ARBA00004651"/>
    </source>
</evidence>
<dbReference type="InterPro" id="IPR020846">
    <property type="entry name" value="MFS_dom"/>
</dbReference>
<feature type="transmembrane region" description="Helical" evidence="8">
    <location>
        <begin position="336"/>
        <end position="358"/>
    </location>
</feature>
<dbReference type="InterPro" id="IPR038606">
    <property type="entry name" value="To_sf"/>
</dbReference>
<dbReference type="CDD" id="cd17358">
    <property type="entry name" value="MFS_GLUT6_8_Class3_like"/>
    <property type="match status" value="1"/>
</dbReference>
<feature type="transmembrane region" description="Helical" evidence="8">
    <location>
        <begin position="185"/>
        <end position="207"/>
    </location>
</feature>
<dbReference type="PRINTS" id="PR00171">
    <property type="entry name" value="SUGRTRNSPORT"/>
</dbReference>
<feature type="transmembrane region" description="Helical" evidence="8">
    <location>
        <begin position="102"/>
        <end position="120"/>
    </location>
</feature>
<evidence type="ECO:0000256" key="2">
    <source>
        <dbReference type="ARBA" id="ARBA00022475"/>
    </source>
</evidence>
<dbReference type="GO" id="GO:0051119">
    <property type="term" value="F:sugar transmembrane transporter activity"/>
    <property type="evidence" value="ECO:0007669"/>
    <property type="project" value="InterPro"/>
</dbReference>
<keyword evidence="11" id="KW-1185">Reference proteome</keyword>
<keyword evidence="5 8" id="KW-0472">Membrane</keyword>
<accession>A0A8J6LC30</accession>
<feature type="transmembrane region" description="Helical" evidence="8">
    <location>
        <begin position="370"/>
        <end position="395"/>
    </location>
</feature>
<dbReference type="Proteomes" id="UP000719412">
    <property type="component" value="Unassembled WGS sequence"/>
</dbReference>
<feature type="transmembrane region" description="Helical" evidence="8">
    <location>
        <begin position="271"/>
        <end position="292"/>
    </location>
</feature>
<dbReference type="InterPro" id="IPR005828">
    <property type="entry name" value="MFS_sugar_transport-like"/>
</dbReference>
<dbReference type="PANTHER" id="PTHR48021">
    <property type="match status" value="1"/>
</dbReference>
<dbReference type="Gene3D" id="1.20.1250.20">
    <property type="entry name" value="MFS general substrate transporter like domains"/>
    <property type="match status" value="1"/>
</dbReference>
<feature type="domain" description="Major facilitator superfamily (MFS) profile" evidence="9">
    <location>
        <begin position="27"/>
        <end position="462"/>
    </location>
</feature>
<evidence type="ECO:0000313" key="10">
    <source>
        <dbReference type="EMBL" id="KAH0814088.1"/>
    </source>
</evidence>
<dbReference type="InterPro" id="IPR010562">
    <property type="entry name" value="Haemolymph_juvenile_hormone-bd"/>
</dbReference>
<dbReference type="InterPro" id="IPR003663">
    <property type="entry name" value="Sugar/inositol_transpt"/>
</dbReference>
<dbReference type="NCBIfam" id="TIGR00879">
    <property type="entry name" value="SP"/>
    <property type="match status" value="1"/>
</dbReference>
<dbReference type="AlphaFoldDB" id="A0A8J6LC30"/>